<sequence>MENMEKNKSKILEAAIKSKPEVDETEFMKEQDVNMKIAVKFYQEQTRPYFSSPCMLSEMEDQEDTFNF</sequence>
<dbReference type="EMBL" id="AP018694">
    <property type="protein sequence ID" value="BBE20151.1"/>
    <property type="molecule type" value="Genomic_DNA"/>
</dbReference>
<dbReference type="AlphaFoldDB" id="A0A5K7SEY8"/>
<gene>
    <name evidence="1" type="ORF">AQPE_4342</name>
</gene>
<dbReference type="KEGG" id="anf:AQPE_4342"/>
<dbReference type="RefSeq" id="WP_318348326.1">
    <property type="nucleotide sequence ID" value="NZ_AP018694.1"/>
</dbReference>
<organism evidence="1 2">
    <name type="scientific">Aquipluma nitroreducens</name>
    <dbReference type="NCBI Taxonomy" id="2010828"/>
    <lineage>
        <taxon>Bacteria</taxon>
        <taxon>Pseudomonadati</taxon>
        <taxon>Bacteroidota</taxon>
        <taxon>Bacteroidia</taxon>
        <taxon>Marinilabiliales</taxon>
        <taxon>Prolixibacteraceae</taxon>
        <taxon>Aquipluma</taxon>
    </lineage>
</organism>
<accession>A0A5K7SEY8</accession>
<reference evidence="1" key="1">
    <citation type="journal article" date="2020" name="Int. J. Syst. Evol. Microbiol.">
        <title>Aquipluma nitroreducens gen. nov. sp. nov., a novel facultatively anaerobic bacterium isolated from a freshwater lake.</title>
        <authorList>
            <person name="Watanabe M."/>
            <person name="Kojima H."/>
            <person name="Fukui M."/>
        </authorList>
    </citation>
    <scope>NUCLEOTIDE SEQUENCE</scope>
    <source>
        <strain evidence="1">MeG22</strain>
    </source>
</reference>
<evidence type="ECO:0000313" key="1">
    <source>
        <dbReference type="EMBL" id="BBE20151.1"/>
    </source>
</evidence>
<name>A0A5K7SEY8_9BACT</name>
<keyword evidence="2" id="KW-1185">Reference proteome</keyword>
<protein>
    <submittedName>
        <fullName evidence="1">Uncharacterized protein</fullName>
    </submittedName>
</protein>
<proteinExistence type="predicted"/>
<evidence type="ECO:0000313" key="2">
    <source>
        <dbReference type="Proteomes" id="UP001193389"/>
    </source>
</evidence>
<dbReference type="Proteomes" id="UP001193389">
    <property type="component" value="Chromosome"/>
</dbReference>